<keyword evidence="6" id="KW-0677">Repeat</keyword>
<organism evidence="12 13">
    <name type="scientific">Trapa incisa</name>
    <dbReference type="NCBI Taxonomy" id="236973"/>
    <lineage>
        <taxon>Eukaryota</taxon>
        <taxon>Viridiplantae</taxon>
        <taxon>Streptophyta</taxon>
        <taxon>Embryophyta</taxon>
        <taxon>Tracheophyta</taxon>
        <taxon>Spermatophyta</taxon>
        <taxon>Magnoliopsida</taxon>
        <taxon>eudicotyledons</taxon>
        <taxon>Gunneridae</taxon>
        <taxon>Pentapetalae</taxon>
        <taxon>rosids</taxon>
        <taxon>malvids</taxon>
        <taxon>Myrtales</taxon>
        <taxon>Lythraceae</taxon>
        <taxon>Trapa</taxon>
    </lineage>
</organism>
<dbReference type="InterPro" id="IPR032675">
    <property type="entry name" value="LRR_dom_sf"/>
</dbReference>
<accession>A0AAN7GW34</accession>
<reference evidence="12 13" key="1">
    <citation type="journal article" date="2023" name="Hortic Res">
        <title>Pangenome of water caltrop reveals structural variations and asymmetric subgenome divergence after allopolyploidization.</title>
        <authorList>
            <person name="Zhang X."/>
            <person name="Chen Y."/>
            <person name="Wang L."/>
            <person name="Yuan Y."/>
            <person name="Fang M."/>
            <person name="Shi L."/>
            <person name="Lu R."/>
            <person name="Comes H.P."/>
            <person name="Ma Y."/>
            <person name="Chen Y."/>
            <person name="Huang G."/>
            <person name="Zhou Y."/>
            <person name="Zheng Z."/>
            <person name="Qiu Y."/>
        </authorList>
    </citation>
    <scope>NUCLEOTIDE SEQUENCE [LARGE SCALE GENOMIC DNA]</scope>
    <source>
        <tissue evidence="12">Roots</tissue>
    </source>
</reference>
<protein>
    <recommendedName>
        <fullName evidence="9">Cell wall hydroxyproline-rich glycoprotein</fullName>
    </recommendedName>
</protein>
<comment type="subcellular location">
    <subcellularLocation>
        <location evidence="1">Secreted</location>
        <location evidence="1">Cell wall</location>
    </subcellularLocation>
</comment>
<dbReference type="PANTHER" id="PTHR32093:SF124">
    <property type="entry name" value="POLLEN-SPECIFIC LEUCINE-RICH REPEAT EXTENSIN-LIKE PROTEIN 1"/>
    <property type="match status" value="1"/>
</dbReference>
<keyword evidence="7" id="KW-0325">Glycoprotein</keyword>
<evidence type="ECO:0000256" key="1">
    <source>
        <dbReference type="ARBA" id="ARBA00004191"/>
    </source>
</evidence>
<dbReference type="InterPro" id="IPR051582">
    <property type="entry name" value="LRR_extensin-like_regulator"/>
</dbReference>
<gene>
    <name evidence="12" type="ORF">SAY87_027423</name>
</gene>
<dbReference type="SUPFAM" id="SSF52058">
    <property type="entry name" value="L domain-like"/>
    <property type="match status" value="1"/>
</dbReference>
<evidence type="ECO:0000256" key="7">
    <source>
        <dbReference type="ARBA" id="ARBA00023180"/>
    </source>
</evidence>
<dbReference type="Proteomes" id="UP001345219">
    <property type="component" value="Chromosome 21"/>
</dbReference>
<keyword evidence="3" id="KW-0964">Secreted</keyword>
<evidence type="ECO:0000256" key="8">
    <source>
        <dbReference type="ARBA" id="ARBA00023278"/>
    </source>
</evidence>
<dbReference type="AlphaFoldDB" id="A0AAN7GW34"/>
<dbReference type="PANTHER" id="PTHR32093">
    <property type="entry name" value="LEUCINE-RICH REPEAT EXTENSIN-LIKE PROTEIN 3-RELATED"/>
    <property type="match status" value="1"/>
</dbReference>
<feature type="compositionally biased region" description="Pro residues" evidence="10">
    <location>
        <begin position="430"/>
        <end position="449"/>
    </location>
</feature>
<evidence type="ECO:0000256" key="2">
    <source>
        <dbReference type="ARBA" id="ARBA00022512"/>
    </source>
</evidence>
<keyword evidence="5 11" id="KW-0732">Signal</keyword>
<dbReference type="PRINTS" id="PR01217">
    <property type="entry name" value="PRICHEXTENSN"/>
</dbReference>
<evidence type="ECO:0000313" key="13">
    <source>
        <dbReference type="Proteomes" id="UP001345219"/>
    </source>
</evidence>
<evidence type="ECO:0000256" key="9">
    <source>
        <dbReference type="ARBA" id="ARBA00041871"/>
    </source>
</evidence>
<evidence type="ECO:0000256" key="4">
    <source>
        <dbReference type="ARBA" id="ARBA00022614"/>
    </source>
</evidence>
<feature type="signal peptide" evidence="11">
    <location>
        <begin position="1"/>
        <end position="29"/>
    </location>
</feature>
<dbReference type="EMBL" id="JAXIOK010000018">
    <property type="protein sequence ID" value="KAK4749974.1"/>
    <property type="molecule type" value="Genomic_DNA"/>
</dbReference>
<evidence type="ECO:0000256" key="3">
    <source>
        <dbReference type="ARBA" id="ARBA00022525"/>
    </source>
</evidence>
<dbReference type="FunFam" id="3.80.10.10:FF:000383">
    <property type="entry name" value="Leucine-rich repeat receptor protein kinase EMS1"/>
    <property type="match status" value="1"/>
</dbReference>
<evidence type="ECO:0000256" key="11">
    <source>
        <dbReference type="SAM" id="SignalP"/>
    </source>
</evidence>
<dbReference type="Gene3D" id="3.80.10.10">
    <property type="entry name" value="Ribonuclease Inhibitor"/>
    <property type="match status" value="1"/>
</dbReference>
<name>A0AAN7GW34_9MYRT</name>
<evidence type="ECO:0000256" key="6">
    <source>
        <dbReference type="ARBA" id="ARBA00022737"/>
    </source>
</evidence>
<evidence type="ECO:0000313" key="12">
    <source>
        <dbReference type="EMBL" id="KAK4749974.1"/>
    </source>
</evidence>
<dbReference type="FunFam" id="3.80.10.10:FF:000224">
    <property type="entry name" value="Leucine-rich repeat extensin-like protein 1"/>
    <property type="match status" value="1"/>
</dbReference>
<proteinExistence type="predicted"/>
<feature type="compositionally biased region" description="Pro residues" evidence="10">
    <location>
        <begin position="459"/>
        <end position="553"/>
    </location>
</feature>
<feature type="region of interest" description="Disordered" evidence="10">
    <location>
        <begin position="403"/>
        <end position="579"/>
    </location>
</feature>
<keyword evidence="8" id="KW-0379">Hydroxylation</keyword>
<feature type="compositionally biased region" description="Pro residues" evidence="10">
    <location>
        <begin position="570"/>
        <end position="579"/>
    </location>
</feature>
<keyword evidence="4" id="KW-0433">Leucine-rich repeat</keyword>
<evidence type="ECO:0000256" key="5">
    <source>
        <dbReference type="ARBA" id="ARBA00022729"/>
    </source>
</evidence>
<sequence length="579" mass="61875">MANHFDPMTLGCFLFLLLAFSSFSTSSFALSDAQAALIARRQLLTLKEHNGDLPIDVEYEVNIKVTFANVRLKMAYIALQAWKKAIYSDPFNTTKNWVGPNVCAYNGVFCAPAMDDSTLSVVAGVDLNHADIAGYLPSELGHLTDAALFHLNSNRFCGIIPQSLSKLRLIHEFDVSNNRFVGPFPSSVVLSWPSVKYIDLRYNDFEGKLPPELFEKDLDALFLNNNRFSSAIPDTLGSSTVSVVTLGNNNFNGCIPHTIGKMANLNEIAFLNNNMSGCFPEELGYLGSLTAFDASHNSFTGSLPERWGELKNVELLNVASNRLTGLVEGAICKLPSLLKLSFSDNYFESEDSACLPSLRGTRAALVVEDSGNCILGRADQRLPSVCSVVKNAPVNCSKMCGGGGGHSMPSTPASKPKPPTPLPSQVAPISSPPEASPAPESPIHSPVPSPELEEESSPAPSPIEVQPPPPPPVYSPPPPPPVHSPPPPPPVYSPPPPPPVQSPPPPPVYSPPPPPPVQSPPPPPVYSPPPPAYSPPPPVASPPPPVAHSPPPQSQESLFLPPTFGSQYSSPPPPMFEGY</sequence>
<keyword evidence="2" id="KW-0134">Cell wall</keyword>
<feature type="chain" id="PRO_5042813873" description="Cell wall hydroxyproline-rich glycoprotein" evidence="11">
    <location>
        <begin position="30"/>
        <end position="579"/>
    </location>
</feature>
<keyword evidence="13" id="KW-1185">Reference proteome</keyword>
<comment type="caution">
    <text evidence="12">The sequence shown here is derived from an EMBL/GenBank/DDBJ whole genome shotgun (WGS) entry which is preliminary data.</text>
</comment>
<evidence type="ECO:0000256" key="10">
    <source>
        <dbReference type="SAM" id="MobiDB-lite"/>
    </source>
</evidence>